<evidence type="ECO:0000256" key="4">
    <source>
        <dbReference type="PROSITE-ProRule" id="PRU00175"/>
    </source>
</evidence>
<evidence type="ECO:0000256" key="2">
    <source>
        <dbReference type="ARBA" id="ARBA00022771"/>
    </source>
</evidence>
<dbReference type="InterPro" id="IPR013083">
    <property type="entry name" value="Znf_RING/FYVE/PHD"/>
</dbReference>
<dbReference type="SUPFAM" id="SSF57850">
    <property type="entry name" value="RING/U-box"/>
    <property type="match status" value="1"/>
</dbReference>
<evidence type="ECO:0000259" key="6">
    <source>
        <dbReference type="PROSITE" id="PS50089"/>
    </source>
</evidence>
<proteinExistence type="predicted"/>
<dbReference type="GO" id="GO:0016567">
    <property type="term" value="P:protein ubiquitination"/>
    <property type="evidence" value="ECO:0007669"/>
    <property type="project" value="InterPro"/>
</dbReference>
<gene>
    <name evidence="7" type="ORF">GSOID_T00004300001</name>
</gene>
<feature type="domain" description="RING-type" evidence="6">
    <location>
        <begin position="309"/>
        <end position="351"/>
    </location>
</feature>
<dbReference type="PANTHER" id="PTHR16047:SF7">
    <property type="entry name" value="E3 UBIQUITIN-PROTEIN LIGASE RFWD3"/>
    <property type="match status" value="1"/>
</dbReference>
<keyword evidence="2 4" id="KW-0863">Zinc-finger</keyword>
<dbReference type="GO" id="GO:0036297">
    <property type="term" value="P:interstrand cross-link repair"/>
    <property type="evidence" value="ECO:0007669"/>
    <property type="project" value="InterPro"/>
</dbReference>
<name>E4X8F2_OIKDI</name>
<dbReference type="AlphaFoldDB" id="E4X8F2"/>
<keyword evidence="1" id="KW-0479">Metal-binding</keyword>
<keyword evidence="5" id="KW-0175">Coiled coil</keyword>
<dbReference type="InParanoid" id="E4X8F2"/>
<protein>
    <recommendedName>
        <fullName evidence="6">RING-type domain-containing protein</fullName>
    </recommendedName>
</protein>
<dbReference type="Pfam" id="PF13639">
    <property type="entry name" value="zf-RING_2"/>
    <property type="match status" value="1"/>
</dbReference>
<accession>E4X8F2</accession>
<keyword evidence="3" id="KW-0862">Zinc</keyword>
<dbReference type="InterPro" id="IPR037381">
    <property type="entry name" value="RFWD3"/>
</dbReference>
<dbReference type="OrthoDB" id="5600418at2759"/>
<evidence type="ECO:0000313" key="7">
    <source>
        <dbReference type="EMBL" id="CBY08284.1"/>
    </source>
</evidence>
<dbReference type="GO" id="GO:0004842">
    <property type="term" value="F:ubiquitin-protein transferase activity"/>
    <property type="evidence" value="ECO:0007669"/>
    <property type="project" value="InterPro"/>
</dbReference>
<dbReference type="GO" id="GO:0005634">
    <property type="term" value="C:nucleus"/>
    <property type="evidence" value="ECO:0007669"/>
    <property type="project" value="InterPro"/>
</dbReference>
<dbReference type="InterPro" id="IPR001841">
    <property type="entry name" value="Znf_RING"/>
</dbReference>
<evidence type="ECO:0000256" key="3">
    <source>
        <dbReference type="ARBA" id="ARBA00022833"/>
    </source>
</evidence>
<feature type="coiled-coil region" evidence="5">
    <location>
        <begin position="170"/>
        <end position="281"/>
    </location>
</feature>
<dbReference type="Proteomes" id="UP000001307">
    <property type="component" value="Unassembled WGS sequence"/>
</dbReference>
<evidence type="ECO:0000313" key="8">
    <source>
        <dbReference type="Proteomes" id="UP000001307"/>
    </source>
</evidence>
<organism evidence="7">
    <name type="scientific">Oikopleura dioica</name>
    <name type="common">Tunicate</name>
    <dbReference type="NCBI Taxonomy" id="34765"/>
    <lineage>
        <taxon>Eukaryota</taxon>
        <taxon>Metazoa</taxon>
        <taxon>Chordata</taxon>
        <taxon>Tunicata</taxon>
        <taxon>Appendicularia</taxon>
        <taxon>Copelata</taxon>
        <taxon>Oikopleuridae</taxon>
        <taxon>Oikopleura</taxon>
    </lineage>
</organism>
<dbReference type="PROSITE" id="PS50089">
    <property type="entry name" value="ZF_RING_2"/>
    <property type="match status" value="1"/>
</dbReference>
<dbReference type="EMBL" id="FN653029">
    <property type="protein sequence ID" value="CBY08284.1"/>
    <property type="molecule type" value="Genomic_DNA"/>
</dbReference>
<dbReference type="SMART" id="SM00184">
    <property type="entry name" value="RING"/>
    <property type="match status" value="1"/>
</dbReference>
<dbReference type="GO" id="GO:0008270">
    <property type="term" value="F:zinc ion binding"/>
    <property type="evidence" value="ECO:0007669"/>
    <property type="project" value="UniProtKB-KW"/>
</dbReference>
<evidence type="ECO:0000256" key="1">
    <source>
        <dbReference type="ARBA" id="ARBA00022723"/>
    </source>
</evidence>
<dbReference type="PANTHER" id="PTHR16047">
    <property type="entry name" value="RFWD3 PROTEIN"/>
    <property type="match status" value="1"/>
</dbReference>
<dbReference type="Gene3D" id="3.30.40.10">
    <property type="entry name" value="Zinc/RING finger domain, C3HC4 (zinc finger)"/>
    <property type="match status" value="1"/>
</dbReference>
<sequence length="363" mass="42636">MGISSEFLSDNYELNSKSYENICSICRKLTATIGAHHRKKKKRISEFPLTREPPKLCENRICEICYHNKIAIGNFGHPGRFTCSIDDCNFNFSKKLIFIKNDLTALVFKCPEKKCEENLLFNDFLTHTHQKSVDKEENQKAEETKMSEISLSDVLQKIGDEFERKECEKMAIKDKEIEMLKNLLNEKEKRIDELLADSDKYAATFIDYSSEMELEKEIVKEELDRVNEQLEIVKDEKNHLLAEKEDYLQMNLQFESTKEELEKIKEEFEKIKDENSRLLTMKEDYLQMSNMFGRFNVEWMESKGLSPACKICHEIYDTNEHFQVTLNCGHAFGESCIKRSLEDNKRCPVCNKKAEIDDLNRVY</sequence>
<keyword evidence="8" id="KW-1185">Reference proteome</keyword>
<reference evidence="7" key="1">
    <citation type="journal article" date="2010" name="Science">
        <title>Plasticity of animal genome architecture unmasked by rapid evolution of a pelagic tunicate.</title>
        <authorList>
            <person name="Denoeud F."/>
            <person name="Henriet S."/>
            <person name="Mungpakdee S."/>
            <person name="Aury J.M."/>
            <person name="Da Silva C."/>
            <person name="Brinkmann H."/>
            <person name="Mikhaleva J."/>
            <person name="Olsen L.C."/>
            <person name="Jubin C."/>
            <person name="Canestro C."/>
            <person name="Bouquet J.M."/>
            <person name="Danks G."/>
            <person name="Poulain J."/>
            <person name="Campsteijn C."/>
            <person name="Adamski M."/>
            <person name="Cross I."/>
            <person name="Yadetie F."/>
            <person name="Muffato M."/>
            <person name="Louis A."/>
            <person name="Butcher S."/>
            <person name="Tsagkogeorga G."/>
            <person name="Konrad A."/>
            <person name="Singh S."/>
            <person name="Jensen M.F."/>
            <person name="Cong E.H."/>
            <person name="Eikeseth-Otteraa H."/>
            <person name="Noel B."/>
            <person name="Anthouard V."/>
            <person name="Porcel B.M."/>
            <person name="Kachouri-Lafond R."/>
            <person name="Nishino A."/>
            <person name="Ugolini M."/>
            <person name="Chourrout P."/>
            <person name="Nishida H."/>
            <person name="Aasland R."/>
            <person name="Huzurbazar S."/>
            <person name="Westhof E."/>
            <person name="Delsuc F."/>
            <person name="Lehrach H."/>
            <person name="Reinhardt R."/>
            <person name="Weissenbach J."/>
            <person name="Roy S.W."/>
            <person name="Artiguenave F."/>
            <person name="Postlethwait J.H."/>
            <person name="Manak J.R."/>
            <person name="Thompson E.M."/>
            <person name="Jaillon O."/>
            <person name="Du Pasquier L."/>
            <person name="Boudinot P."/>
            <person name="Liberles D.A."/>
            <person name="Volff J.N."/>
            <person name="Philippe H."/>
            <person name="Lenhard B."/>
            <person name="Roest Crollius H."/>
            <person name="Wincker P."/>
            <person name="Chourrout D."/>
        </authorList>
    </citation>
    <scope>NUCLEOTIDE SEQUENCE [LARGE SCALE GENOMIC DNA]</scope>
</reference>
<evidence type="ECO:0000256" key="5">
    <source>
        <dbReference type="SAM" id="Coils"/>
    </source>
</evidence>